<dbReference type="PANTHER" id="PTHR43791:SF40">
    <property type="entry name" value="THIAMINE PATHWAY TRANSPORTER THI73"/>
    <property type="match status" value="1"/>
</dbReference>
<dbReference type="Pfam" id="PF07690">
    <property type="entry name" value="MFS_1"/>
    <property type="match status" value="1"/>
</dbReference>
<feature type="transmembrane region" description="Helical" evidence="6">
    <location>
        <begin position="159"/>
        <end position="181"/>
    </location>
</feature>
<feature type="transmembrane region" description="Helical" evidence="6">
    <location>
        <begin position="104"/>
        <end position="127"/>
    </location>
</feature>
<feature type="transmembrane region" description="Helical" evidence="6">
    <location>
        <begin position="421"/>
        <end position="442"/>
    </location>
</feature>
<evidence type="ECO:0000259" key="7">
    <source>
        <dbReference type="PROSITE" id="PS50850"/>
    </source>
</evidence>
<keyword evidence="9" id="KW-1185">Reference proteome</keyword>
<proteinExistence type="predicted"/>
<keyword evidence="4 6" id="KW-1133">Transmembrane helix</keyword>
<evidence type="ECO:0000313" key="8">
    <source>
        <dbReference type="EMBL" id="KAF2173357.1"/>
    </source>
</evidence>
<feature type="domain" description="Major facilitator superfamily (MFS) profile" evidence="7">
    <location>
        <begin position="66"/>
        <end position="480"/>
    </location>
</feature>
<dbReference type="Gene3D" id="1.20.1250.20">
    <property type="entry name" value="MFS general substrate transporter like domains"/>
    <property type="match status" value="2"/>
</dbReference>
<comment type="subcellular location">
    <subcellularLocation>
        <location evidence="1">Membrane</location>
        <topology evidence="1">Multi-pass membrane protein</topology>
    </subcellularLocation>
</comment>
<dbReference type="AlphaFoldDB" id="A0A6A6D1Q7"/>
<evidence type="ECO:0000256" key="1">
    <source>
        <dbReference type="ARBA" id="ARBA00004141"/>
    </source>
</evidence>
<feature type="transmembrane region" description="Helical" evidence="6">
    <location>
        <begin position="359"/>
        <end position="379"/>
    </location>
</feature>
<feature type="transmembrane region" description="Helical" evidence="6">
    <location>
        <begin position="65"/>
        <end position="84"/>
    </location>
</feature>
<gene>
    <name evidence="8" type="ORF">M409DRAFT_61807</name>
</gene>
<feature type="transmembrane region" description="Helical" evidence="6">
    <location>
        <begin position="134"/>
        <end position="153"/>
    </location>
</feature>
<reference evidence="8" key="1">
    <citation type="journal article" date="2020" name="Stud. Mycol.">
        <title>101 Dothideomycetes genomes: a test case for predicting lifestyles and emergence of pathogens.</title>
        <authorList>
            <person name="Haridas S."/>
            <person name="Albert R."/>
            <person name="Binder M."/>
            <person name="Bloem J."/>
            <person name="Labutti K."/>
            <person name="Salamov A."/>
            <person name="Andreopoulos B."/>
            <person name="Baker S."/>
            <person name="Barry K."/>
            <person name="Bills G."/>
            <person name="Bluhm B."/>
            <person name="Cannon C."/>
            <person name="Castanera R."/>
            <person name="Culley D."/>
            <person name="Daum C."/>
            <person name="Ezra D."/>
            <person name="Gonzalez J."/>
            <person name="Henrissat B."/>
            <person name="Kuo A."/>
            <person name="Liang C."/>
            <person name="Lipzen A."/>
            <person name="Lutzoni F."/>
            <person name="Magnuson J."/>
            <person name="Mondo S."/>
            <person name="Nolan M."/>
            <person name="Ohm R."/>
            <person name="Pangilinan J."/>
            <person name="Park H.-J."/>
            <person name="Ramirez L."/>
            <person name="Alfaro M."/>
            <person name="Sun H."/>
            <person name="Tritt A."/>
            <person name="Yoshinaga Y."/>
            <person name="Zwiers L.-H."/>
            <person name="Turgeon B."/>
            <person name="Goodwin S."/>
            <person name="Spatafora J."/>
            <person name="Crous P."/>
            <person name="Grigoriev I."/>
        </authorList>
    </citation>
    <scope>NUCLEOTIDE SEQUENCE</scope>
    <source>
        <strain evidence="8">ATCC 36951</strain>
    </source>
</reference>
<feature type="transmembrane region" description="Helical" evidence="6">
    <location>
        <begin position="454"/>
        <end position="476"/>
    </location>
</feature>
<dbReference type="GeneID" id="54568156"/>
<evidence type="ECO:0000256" key="5">
    <source>
        <dbReference type="ARBA" id="ARBA00023136"/>
    </source>
</evidence>
<evidence type="ECO:0000256" key="2">
    <source>
        <dbReference type="ARBA" id="ARBA00022448"/>
    </source>
</evidence>
<dbReference type="InterPro" id="IPR020846">
    <property type="entry name" value="MFS_dom"/>
</dbReference>
<feature type="transmembrane region" description="Helical" evidence="6">
    <location>
        <begin position="227"/>
        <end position="247"/>
    </location>
</feature>
<keyword evidence="5 6" id="KW-0472">Membrane</keyword>
<dbReference type="PANTHER" id="PTHR43791">
    <property type="entry name" value="PERMEASE-RELATED"/>
    <property type="match status" value="1"/>
</dbReference>
<dbReference type="GO" id="GO:0016020">
    <property type="term" value="C:membrane"/>
    <property type="evidence" value="ECO:0007669"/>
    <property type="project" value="UniProtKB-SubCell"/>
</dbReference>
<protein>
    <recommendedName>
        <fullName evidence="7">Major facilitator superfamily (MFS) profile domain-containing protein</fullName>
    </recommendedName>
</protein>
<evidence type="ECO:0000256" key="6">
    <source>
        <dbReference type="SAM" id="Phobius"/>
    </source>
</evidence>
<keyword evidence="3 6" id="KW-0812">Transmembrane</keyword>
<dbReference type="SUPFAM" id="SSF103473">
    <property type="entry name" value="MFS general substrate transporter"/>
    <property type="match status" value="1"/>
</dbReference>
<dbReference type="OrthoDB" id="6730379at2759"/>
<accession>A0A6A6D1Q7</accession>
<keyword evidence="2" id="KW-0813">Transport</keyword>
<dbReference type="InterPro" id="IPR036259">
    <property type="entry name" value="MFS_trans_sf"/>
</dbReference>
<feature type="transmembrane region" description="Helical" evidence="6">
    <location>
        <begin position="391"/>
        <end position="409"/>
    </location>
</feature>
<evidence type="ECO:0000313" key="9">
    <source>
        <dbReference type="Proteomes" id="UP000799537"/>
    </source>
</evidence>
<organism evidence="8 9">
    <name type="scientific">Zasmidium cellare ATCC 36951</name>
    <dbReference type="NCBI Taxonomy" id="1080233"/>
    <lineage>
        <taxon>Eukaryota</taxon>
        <taxon>Fungi</taxon>
        <taxon>Dikarya</taxon>
        <taxon>Ascomycota</taxon>
        <taxon>Pezizomycotina</taxon>
        <taxon>Dothideomycetes</taxon>
        <taxon>Dothideomycetidae</taxon>
        <taxon>Mycosphaerellales</taxon>
        <taxon>Mycosphaerellaceae</taxon>
        <taxon>Zasmidium</taxon>
    </lineage>
</organism>
<dbReference type="Proteomes" id="UP000799537">
    <property type="component" value="Unassembled WGS sequence"/>
</dbReference>
<evidence type="ECO:0000256" key="4">
    <source>
        <dbReference type="ARBA" id="ARBA00022989"/>
    </source>
</evidence>
<feature type="transmembrane region" description="Helical" evidence="6">
    <location>
        <begin position="295"/>
        <end position="318"/>
    </location>
</feature>
<feature type="transmembrane region" description="Helical" evidence="6">
    <location>
        <begin position="330"/>
        <end position="352"/>
    </location>
</feature>
<dbReference type="RefSeq" id="XP_033674246.1">
    <property type="nucleotide sequence ID" value="XM_033814884.1"/>
</dbReference>
<dbReference type="PROSITE" id="PS50850">
    <property type="entry name" value="MFS"/>
    <property type="match status" value="1"/>
</dbReference>
<dbReference type="InterPro" id="IPR011701">
    <property type="entry name" value="MFS"/>
</dbReference>
<evidence type="ECO:0000256" key="3">
    <source>
        <dbReference type="ARBA" id="ARBA00022692"/>
    </source>
</evidence>
<dbReference type="EMBL" id="ML993579">
    <property type="protein sequence ID" value="KAF2173357.1"/>
    <property type="molecule type" value="Genomic_DNA"/>
</dbReference>
<dbReference type="GO" id="GO:0022857">
    <property type="term" value="F:transmembrane transporter activity"/>
    <property type="evidence" value="ECO:0007669"/>
    <property type="project" value="InterPro"/>
</dbReference>
<sequence length="507" mass="56240">MIWQSMICSGCCWTSFASLGPYDETIFESKASIDEALYFLRQHGDVLGEQHIDLKRLRRKIDWRILPIMYFLMGLLQFLDKYVFKYAIIMGMPEDLGLEKGNRLNNVASSIFWAYLAASPVVGLTLNKVPVAKFVGICMTIWGIVNACMAAVQDYPQVIVIRLLMGISDAAIPPSLMLLSAQYYRKDEQAIRYAIWFSSVGMGDILGGFIAYGFLHVQNSSFEGWRIMYLVLGIISAISGVVCLVFMPDTPMNASFLTEAEKTAVLHHVAHNKTGIASRHWEIEQIKEFLSDPQIWLLALNVSIVSCGTGITTTYGAKLIKSFGFTSKEAALLGTPSGAVGIASILLGAYCVRKHWLQRWAVSTIGYTLAFVGAAMLAWAPNHNQGAKLSGIYMISFSLATVAIKYQWVAANVAGHTKRGLSAAMLSGAFSLGQIVAPYAVQQKDAPDYHTGKSVLVATKISAIVIIILLASYYFWENKRRDRLYGPADDTWANLTDRQRKSFRYVY</sequence>
<feature type="transmembrane region" description="Helical" evidence="6">
    <location>
        <begin position="193"/>
        <end position="215"/>
    </location>
</feature>
<name>A0A6A6D1Q7_ZASCE</name>